<dbReference type="PIRSF" id="PIRSF000390">
    <property type="entry name" value="PLP_StrS"/>
    <property type="match status" value="1"/>
</dbReference>
<dbReference type="EMBL" id="VWXD01000003">
    <property type="protein sequence ID" value="NIF00798.1"/>
    <property type="molecule type" value="Genomic_DNA"/>
</dbReference>
<dbReference type="Gene3D" id="3.40.640.10">
    <property type="entry name" value="Type I PLP-dependent aspartate aminotransferase-like (Major domain)"/>
    <property type="match status" value="1"/>
</dbReference>
<reference evidence="4 5" key="1">
    <citation type="journal article" date="2019" name="bioRxiv">
        <title>Bacteria contribute to plant secondary compound degradation in a generalist herbivore system.</title>
        <authorList>
            <person name="Francoeur C.B."/>
            <person name="Khadempour L."/>
            <person name="Moreira-Soto R.D."/>
            <person name="Gotting K."/>
            <person name="Book A.J."/>
            <person name="Pinto-Tomas A.A."/>
            <person name="Keefover-Ring K."/>
            <person name="Currie C.R."/>
        </authorList>
    </citation>
    <scope>NUCLEOTIDE SEQUENCE [LARGE SCALE GENOMIC DNA]</scope>
    <source>
        <strain evidence="4 5">Acro-805</strain>
    </source>
</reference>
<dbReference type="GO" id="GO:0008483">
    <property type="term" value="F:transaminase activity"/>
    <property type="evidence" value="ECO:0007669"/>
    <property type="project" value="UniProtKB-KW"/>
</dbReference>
<evidence type="ECO:0000256" key="3">
    <source>
        <dbReference type="RuleBase" id="RU004508"/>
    </source>
</evidence>
<evidence type="ECO:0000313" key="5">
    <source>
        <dbReference type="Proteomes" id="UP000780690"/>
    </source>
</evidence>
<name>A0ABX0QUT5_9GAMM</name>
<protein>
    <submittedName>
        <fullName evidence="4">DegT/DnrJ/EryC1/StrS family aminotransferase</fullName>
    </submittedName>
</protein>
<dbReference type="PANTHER" id="PTHR30244">
    <property type="entry name" value="TRANSAMINASE"/>
    <property type="match status" value="1"/>
</dbReference>
<keyword evidence="4" id="KW-0808">Transferase</keyword>
<comment type="caution">
    <text evidence="4">The sequence shown here is derived from an EMBL/GenBank/DDBJ whole genome shotgun (WGS) entry which is preliminary data.</text>
</comment>
<comment type="similarity">
    <text evidence="2 3">Belongs to the DegT/DnrJ/EryC1 family.</text>
</comment>
<dbReference type="InterPro" id="IPR000653">
    <property type="entry name" value="DegT/StrS_aminotransferase"/>
</dbReference>
<evidence type="ECO:0000256" key="2">
    <source>
        <dbReference type="ARBA" id="ARBA00037999"/>
    </source>
</evidence>
<gene>
    <name evidence="4" type="ORF">F3J38_12115</name>
</gene>
<dbReference type="CDD" id="cd00616">
    <property type="entry name" value="AHBA_syn"/>
    <property type="match status" value="1"/>
</dbReference>
<proteinExistence type="inferred from homology"/>
<evidence type="ECO:0000256" key="1">
    <source>
        <dbReference type="ARBA" id="ARBA00022898"/>
    </source>
</evidence>
<dbReference type="Pfam" id="PF01041">
    <property type="entry name" value="DegT_DnrJ_EryC1"/>
    <property type="match status" value="1"/>
</dbReference>
<keyword evidence="5" id="KW-1185">Reference proteome</keyword>
<dbReference type="SUPFAM" id="SSF53383">
    <property type="entry name" value="PLP-dependent transferases"/>
    <property type="match status" value="1"/>
</dbReference>
<dbReference type="RefSeq" id="WP_167138640.1">
    <property type="nucleotide sequence ID" value="NZ_VWXD01000003.1"/>
</dbReference>
<accession>A0ABX0QUT5</accession>
<dbReference type="Proteomes" id="UP000780690">
    <property type="component" value="Unassembled WGS sequence"/>
</dbReference>
<keyword evidence="1 3" id="KW-0663">Pyridoxal phosphate</keyword>
<dbReference type="PANTHER" id="PTHR30244:SF9">
    <property type="entry name" value="PROTEIN RV3402C"/>
    <property type="match status" value="1"/>
</dbReference>
<organism evidence="4 5">
    <name type="scientific">Candidatus Pantoea formicae</name>
    <dbReference type="NCBI Taxonomy" id="2608355"/>
    <lineage>
        <taxon>Bacteria</taxon>
        <taxon>Pseudomonadati</taxon>
        <taxon>Pseudomonadota</taxon>
        <taxon>Gammaproteobacteria</taxon>
        <taxon>Enterobacterales</taxon>
        <taxon>Erwiniaceae</taxon>
        <taxon>Pantoea</taxon>
    </lineage>
</organism>
<evidence type="ECO:0000313" key="4">
    <source>
        <dbReference type="EMBL" id="NIF00798.1"/>
    </source>
</evidence>
<sequence>MKKIGDNPHYDRENVLVTSPLLPPLEEFIPYLEEIWQSKRLTNGGPFHQQLEKELADYLGVQHLSLFANGTLALMTAMQALRITGEVITTPYSFVATSHSLMWNGLTPVFADVDPANYNLTPEAIERAITPRTTAIMPVHCYGVPCDVERIQEIADTYGLKVIYDAAHAFGVKLNGESILNFGDMSVLSFHATKVFNTIEGGAIICPDAKTKKRIDYLKNFGFANETTVVATGINGKLNEVQAAFGLLQLKHIDVALEQRRELTTHYMKRLGKLEGIQTLIIPDEVEWNYSYFPILINEEVMAKRDDIYHALQKNGIMGRRYFYPLISQFAMYKEFASAAPSNLPVAQYLSSNVICLPLYPGLSSSEVNKIVDIIESFSRDITAVNESSSLGMTG</sequence>
<dbReference type="InterPro" id="IPR015421">
    <property type="entry name" value="PyrdxlP-dep_Trfase_major"/>
</dbReference>
<dbReference type="InterPro" id="IPR015424">
    <property type="entry name" value="PyrdxlP-dep_Trfase"/>
</dbReference>
<keyword evidence="4" id="KW-0032">Aminotransferase</keyword>